<dbReference type="Proteomes" id="UP001303647">
    <property type="component" value="Unassembled WGS sequence"/>
</dbReference>
<evidence type="ECO:0000313" key="1">
    <source>
        <dbReference type="EMBL" id="KAK4243934.1"/>
    </source>
</evidence>
<name>A0AAN7HL26_9PEZI</name>
<protein>
    <submittedName>
        <fullName evidence="1">Uncharacterized protein</fullName>
    </submittedName>
</protein>
<accession>A0AAN7HL26</accession>
<reference evidence="1" key="1">
    <citation type="journal article" date="2023" name="Mol. Phylogenet. Evol.">
        <title>Genome-scale phylogeny and comparative genomics of the fungal order Sordariales.</title>
        <authorList>
            <person name="Hensen N."/>
            <person name="Bonometti L."/>
            <person name="Westerberg I."/>
            <person name="Brannstrom I.O."/>
            <person name="Guillou S."/>
            <person name="Cros-Aarteil S."/>
            <person name="Calhoun S."/>
            <person name="Haridas S."/>
            <person name="Kuo A."/>
            <person name="Mondo S."/>
            <person name="Pangilinan J."/>
            <person name="Riley R."/>
            <person name="LaButti K."/>
            <person name="Andreopoulos B."/>
            <person name="Lipzen A."/>
            <person name="Chen C."/>
            <person name="Yan M."/>
            <person name="Daum C."/>
            <person name="Ng V."/>
            <person name="Clum A."/>
            <person name="Steindorff A."/>
            <person name="Ohm R.A."/>
            <person name="Martin F."/>
            <person name="Silar P."/>
            <person name="Natvig D.O."/>
            <person name="Lalanne C."/>
            <person name="Gautier V."/>
            <person name="Ament-Velasquez S.L."/>
            <person name="Kruys A."/>
            <person name="Hutchinson M.I."/>
            <person name="Powell A.J."/>
            <person name="Barry K."/>
            <person name="Miller A.N."/>
            <person name="Grigoriev I.V."/>
            <person name="Debuchy R."/>
            <person name="Gladieux P."/>
            <person name="Hiltunen Thoren M."/>
            <person name="Johannesson H."/>
        </authorList>
    </citation>
    <scope>NUCLEOTIDE SEQUENCE</scope>
    <source>
        <strain evidence="1">CBS 359.72</strain>
    </source>
</reference>
<comment type="caution">
    <text evidence="1">The sequence shown here is derived from an EMBL/GenBank/DDBJ whole genome shotgun (WGS) entry which is preliminary data.</text>
</comment>
<proteinExistence type="predicted"/>
<evidence type="ECO:0000313" key="2">
    <source>
        <dbReference type="Proteomes" id="UP001303647"/>
    </source>
</evidence>
<organism evidence="1 2">
    <name type="scientific">Corynascus novoguineensis</name>
    <dbReference type="NCBI Taxonomy" id="1126955"/>
    <lineage>
        <taxon>Eukaryota</taxon>
        <taxon>Fungi</taxon>
        <taxon>Dikarya</taxon>
        <taxon>Ascomycota</taxon>
        <taxon>Pezizomycotina</taxon>
        <taxon>Sordariomycetes</taxon>
        <taxon>Sordariomycetidae</taxon>
        <taxon>Sordariales</taxon>
        <taxon>Chaetomiaceae</taxon>
        <taxon>Corynascus</taxon>
    </lineage>
</organism>
<sequence>MAINWPSTYGASFLAIRCKPDIALVDSPVKPYFATTSLSLDTHREKWETTQRLAAPGPNSIPDPPVYGVPVDGGNLFISHSHFGDTTKKLSVVTDIVSIDVKANQRPSPDDEAGLNVRTISGDDDSYSTWSDDSEESKLGKNIMELEHISYGAGKAIPDPSEIVPCNVVPRAIRPVEMGHRIRPILALDNEPWHDNDFSDDDSEDSVYDPYSFCGHHKSHLASSPSSNLSGVGEGLSHDPRRFYGQKQYDFAMWSSH</sequence>
<gene>
    <name evidence="1" type="ORF">C7999DRAFT_35730</name>
</gene>
<reference evidence="1" key="2">
    <citation type="submission" date="2023-05" db="EMBL/GenBank/DDBJ databases">
        <authorList>
            <consortium name="Lawrence Berkeley National Laboratory"/>
            <person name="Steindorff A."/>
            <person name="Hensen N."/>
            <person name="Bonometti L."/>
            <person name="Westerberg I."/>
            <person name="Brannstrom I.O."/>
            <person name="Guillou S."/>
            <person name="Cros-Aarteil S."/>
            <person name="Calhoun S."/>
            <person name="Haridas S."/>
            <person name="Kuo A."/>
            <person name="Mondo S."/>
            <person name="Pangilinan J."/>
            <person name="Riley R."/>
            <person name="Labutti K."/>
            <person name="Andreopoulos B."/>
            <person name="Lipzen A."/>
            <person name="Chen C."/>
            <person name="Yanf M."/>
            <person name="Daum C."/>
            <person name="Ng V."/>
            <person name="Clum A."/>
            <person name="Ohm R."/>
            <person name="Martin F."/>
            <person name="Silar P."/>
            <person name="Natvig D."/>
            <person name="Lalanne C."/>
            <person name="Gautier V."/>
            <person name="Ament-Velasquez S.L."/>
            <person name="Kruys A."/>
            <person name="Hutchinson M.I."/>
            <person name="Powell A.J."/>
            <person name="Barry K."/>
            <person name="Miller A.N."/>
            <person name="Grigoriev I.V."/>
            <person name="Debuchy R."/>
            <person name="Gladieux P."/>
            <person name="Thoren M.H."/>
            <person name="Johannesson H."/>
        </authorList>
    </citation>
    <scope>NUCLEOTIDE SEQUENCE</scope>
    <source>
        <strain evidence="1">CBS 359.72</strain>
    </source>
</reference>
<dbReference type="EMBL" id="MU857770">
    <property type="protein sequence ID" value="KAK4243934.1"/>
    <property type="molecule type" value="Genomic_DNA"/>
</dbReference>
<keyword evidence="2" id="KW-1185">Reference proteome</keyword>
<dbReference type="AlphaFoldDB" id="A0AAN7HL26"/>